<feature type="transmembrane region" description="Helical" evidence="5">
    <location>
        <begin position="391"/>
        <end position="409"/>
    </location>
</feature>
<dbReference type="AlphaFoldDB" id="A0A7M7N9A1"/>
<name>A0A7M7N9A1_STRPU</name>
<feature type="transmembrane region" description="Helical" evidence="5">
    <location>
        <begin position="421"/>
        <end position="442"/>
    </location>
</feature>
<dbReference type="EnsemblMetazoa" id="XM_030977346">
    <property type="protein sequence ID" value="XP_030833206"/>
    <property type="gene ID" value="LOC586938"/>
</dbReference>
<evidence type="ECO:0000256" key="3">
    <source>
        <dbReference type="ARBA" id="ARBA00022989"/>
    </source>
</evidence>
<evidence type="ECO:0000256" key="5">
    <source>
        <dbReference type="SAM" id="Phobius"/>
    </source>
</evidence>
<dbReference type="OMA" id="GNATEGC"/>
<feature type="transmembrane region" description="Helical" evidence="5">
    <location>
        <begin position="161"/>
        <end position="180"/>
    </location>
</feature>
<feature type="domain" description="Major facilitator superfamily (MFS) profile" evidence="6">
    <location>
        <begin position="89"/>
        <end position="565"/>
    </location>
</feature>
<dbReference type="Gene3D" id="1.20.1250.20">
    <property type="entry name" value="MFS general substrate transporter like domains"/>
    <property type="match status" value="1"/>
</dbReference>
<feature type="transmembrane region" description="Helical" evidence="5">
    <location>
        <begin position="219"/>
        <end position="239"/>
    </location>
</feature>
<dbReference type="PROSITE" id="PS50850">
    <property type="entry name" value="MFS"/>
    <property type="match status" value="1"/>
</dbReference>
<keyword evidence="8" id="KW-1185">Reference proteome</keyword>
<accession>A0A7M7N9A1</accession>
<dbReference type="PANTHER" id="PTHR24064">
    <property type="entry name" value="SOLUTE CARRIER FAMILY 22 MEMBER"/>
    <property type="match status" value="1"/>
</dbReference>
<organism evidence="7 8">
    <name type="scientific">Strongylocentrotus purpuratus</name>
    <name type="common">Purple sea urchin</name>
    <dbReference type="NCBI Taxonomy" id="7668"/>
    <lineage>
        <taxon>Eukaryota</taxon>
        <taxon>Metazoa</taxon>
        <taxon>Echinodermata</taxon>
        <taxon>Eleutherozoa</taxon>
        <taxon>Echinozoa</taxon>
        <taxon>Echinoidea</taxon>
        <taxon>Euechinoidea</taxon>
        <taxon>Echinacea</taxon>
        <taxon>Camarodonta</taxon>
        <taxon>Echinidea</taxon>
        <taxon>Strongylocentrotidae</taxon>
        <taxon>Strongylocentrotus</taxon>
    </lineage>
</organism>
<keyword evidence="3 5" id="KW-1133">Transmembrane helix</keyword>
<evidence type="ECO:0000256" key="1">
    <source>
        <dbReference type="ARBA" id="ARBA00004141"/>
    </source>
</evidence>
<evidence type="ECO:0000256" key="4">
    <source>
        <dbReference type="ARBA" id="ARBA00023136"/>
    </source>
</evidence>
<proteinExistence type="predicted"/>
<dbReference type="KEGG" id="spu:586938"/>
<keyword evidence="4 5" id="KW-0472">Membrane</keyword>
<evidence type="ECO:0000313" key="8">
    <source>
        <dbReference type="Proteomes" id="UP000007110"/>
    </source>
</evidence>
<dbReference type="Pfam" id="PF00083">
    <property type="entry name" value="Sugar_tr"/>
    <property type="match status" value="2"/>
</dbReference>
<keyword evidence="2 5" id="KW-0812">Transmembrane</keyword>
<sequence>MELDDALKSLGDFGRYQTIVYVLICLVGQLTQSWHMLAIGFLGAVPEHHCQIPPVGGPADDVGDPWNHYYPLEPGKVDGEDPVNSSCSRYVNFTAGNATEGCTDGWIYDEELYGKTIATEWNLVCDEKGKVDLSMSIFMGGVMVGSLVFGQLSDRYGRKPIWFISIWAQIAFGVAVAFSPNYWTFVALRFFVGVFEQGIDLTSYVMVTEMFTPSKRGPAGILLTVFWASGIMSLPGLAYLLKDWVYLQLAISLPNILTVFIIAAIPESTRWLLSRGKIDQAEANLQRIAKFNGKEIPSPILSQAHQANTSTNYDIWTLSRRTKVNAKLRQVSAASDPDLYDLTNGDTKTLTLVEGYSIASMDALSESDAVFGAEKHFTLLDLIRTRNMRKLTIIMAFVWFVNSVIYYGLSLNTDSLAGDPYLNFFISGAVEVPAYFVAAGLIRCVGRRLPLCACHIIGGIACIATVFIPAETEGGTDLSPVIVTVAMAGKFCISASYAIVFLYASELFPTVIRNLGLGVSSFSSRVGGIVAPFLLALDVYEVWLPMTIFGTLSILAGFSVLPLPETLGRTQPQTIQDAEALHRRTRSKLASDKLPFSAHINLEDNDTKL</sequence>
<feature type="transmembrane region" description="Helical" evidence="5">
    <location>
        <begin position="245"/>
        <end position="265"/>
    </location>
</feature>
<evidence type="ECO:0000313" key="7">
    <source>
        <dbReference type="EnsemblMetazoa" id="XP_030833206"/>
    </source>
</evidence>
<evidence type="ECO:0000259" key="6">
    <source>
        <dbReference type="PROSITE" id="PS50850"/>
    </source>
</evidence>
<dbReference type="InterPro" id="IPR020846">
    <property type="entry name" value="MFS_dom"/>
</dbReference>
<dbReference type="InterPro" id="IPR005828">
    <property type="entry name" value="MFS_sugar_transport-like"/>
</dbReference>
<evidence type="ECO:0000256" key="2">
    <source>
        <dbReference type="ARBA" id="ARBA00022692"/>
    </source>
</evidence>
<dbReference type="SUPFAM" id="SSF103473">
    <property type="entry name" value="MFS general substrate transporter"/>
    <property type="match status" value="1"/>
</dbReference>
<dbReference type="InParanoid" id="A0A7M7N9A1"/>
<protein>
    <recommendedName>
        <fullName evidence="6">Major facilitator superfamily (MFS) profile domain-containing protein</fullName>
    </recommendedName>
</protein>
<feature type="transmembrane region" description="Helical" evidence="5">
    <location>
        <begin position="542"/>
        <end position="563"/>
    </location>
</feature>
<dbReference type="GeneID" id="586938"/>
<dbReference type="Proteomes" id="UP000007110">
    <property type="component" value="Unassembled WGS sequence"/>
</dbReference>
<feature type="transmembrane region" description="Helical" evidence="5">
    <location>
        <begin position="481"/>
        <end position="503"/>
    </location>
</feature>
<feature type="transmembrane region" description="Helical" evidence="5">
    <location>
        <begin position="133"/>
        <end position="149"/>
    </location>
</feature>
<feature type="transmembrane region" description="Helical" evidence="5">
    <location>
        <begin position="515"/>
        <end position="536"/>
    </location>
</feature>
<comment type="subcellular location">
    <subcellularLocation>
        <location evidence="1">Membrane</location>
        <topology evidence="1">Multi-pass membrane protein</topology>
    </subcellularLocation>
</comment>
<feature type="transmembrane region" description="Helical" evidence="5">
    <location>
        <begin position="449"/>
        <end position="469"/>
    </location>
</feature>
<dbReference type="GO" id="GO:0016020">
    <property type="term" value="C:membrane"/>
    <property type="evidence" value="ECO:0007669"/>
    <property type="project" value="UniProtKB-SubCell"/>
</dbReference>
<reference evidence="7" key="2">
    <citation type="submission" date="2021-01" db="UniProtKB">
        <authorList>
            <consortium name="EnsemblMetazoa"/>
        </authorList>
    </citation>
    <scope>IDENTIFICATION</scope>
</reference>
<dbReference type="CDD" id="cd17317">
    <property type="entry name" value="MFS_SLC22"/>
    <property type="match status" value="1"/>
</dbReference>
<dbReference type="GO" id="GO:0022857">
    <property type="term" value="F:transmembrane transporter activity"/>
    <property type="evidence" value="ECO:0007669"/>
    <property type="project" value="InterPro"/>
</dbReference>
<dbReference type="InterPro" id="IPR036259">
    <property type="entry name" value="MFS_trans_sf"/>
</dbReference>
<dbReference type="RefSeq" id="XP_030833206.1">
    <property type="nucleotide sequence ID" value="XM_030977346.1"/>
</dbReference>
<dbReference type="OrthoDB" id="10021984at2759"/>
<reference evidence="8" key="1">
    <citation type="submission" date="2015-02" db="EMBL/GenBank/DDBJ databases">
        <title>Genome sequencing for Strongylocentrotus purpuratus.</title>
        <authorList>
            <person name="Murali S."/>
            <person name="Liu Y."/>
            <person name="Vee V."/>
            <person name="English A."/>
            <person name="Wang M."/>
            <person name="Skinner E."/>
            <person name="Han Y."/>
            <person name="Muzny D.M."/>
            <person name="Worley K.C."/>
            <person name="Gibbs R.A."/>
        </authorList>
    </citation>
    <scope>NUCLEOTIDE SEQUENCE</scope>
</reference>